<feature type="region of interest" description="Disordered" evidence="1">
    <location>
        <begin position="35"/>
        <end position="68"/>
    </location>
</feature>
<feature type="compositionally biased region" description="Polar residues" evidence="1">
    <location>
        <begin position="35"/>
        <end position="48"/>
    </location>
</feature>
<comment type="caution">
    <text evidence="2">The sequence shown here is derived from an EMBL/GenBank/DDBJ whole genome shotgun (WGS) entry which is preliminary data.</text>
</comment>
<organism evidence="2 3">
    <name type="scientific">Drechslerella dactyloides</name>
    <name type="common">Nematode-trapping fungus</name>
    <name type="synonym">Arthrobotrys dactyloides</name>
    <dbReference type="NCBI Taxonomy" id="74499"/>
    <lineage>
        <taxon>Eukaryota</taxon>
        <taxon>Fungi</taxon>
        <taxon>Dikarya</taxon>
        <taxon>Ascomycota</taxon>
        <taxon>Pezizomycotina</taxon>
        <taxon>Orbiliomycetes</taxon>
        <taxon>Orbiliales</taxon>
        <taxon>Orbiliaceae</taxon>
        <taxon>Drechslerella</taxon>
    </lineage>
</organism>
<evidence type="ECO:0000256" key="1">
    <source>
        <dbReference type="SAM" id="MobiDB-lite"/>
    </source>
</evidence>
<reference evidence="2" key="1">
    <citation type="submission" date="2023-01" db="EMBL/GenBank/DDBJ databases">
        <title>The chitinases involved in constricting ring structure development in the nematode-trapping fungus Drechslerella dactyloides.</title>
        <authorList>
            <person name="Wang R."/>
            <person name="Zhang L."/>
            <person name="Tang P."/>
            <person name="Li S."/>
            <person name="Liang L."/>
        </authorList>
    </citation>
    <scope>NUCLEOTIDE SEQUENCE</scope>
    <source>
        <strain evidence="2">YMF1.00031</strain>
    </source>
</reference>
<evidence type="ECO:0000313" key="3">
    <source>
        <dbReference type="Proteomes" id="UP001221413"/>
    </source>
</evidence>
<dbReference type="Proteomes" id="UP001221413">
    <property type="component" value="Unassembled WGS sequence"/>
</dbReference>
<dbReference type="AlphaFoldDB" id="A0AAD6J333"/>
<evidence type="ECO:0000313" key="2">
    <source>
        <dbReference type="EMBL" id="KAJ6263639.1"/>
    </source>
</evidence>
<proteinExistence type="predicted"/>
<accession>A0AAD6J333</accession>
<sequence>MRRMVMMTDDAMTAIVGLFDEGVAKMARWQLATCSSLQQHSKASSQNTLREEGDLDRARKPSGEAREQ</sequence>
<feature type="compositionally biased region" description="Basic and acidic residues" evidence="1">
    <location>
        <begin position="49"/>
        <end position="68"/>
    </location>
</feature>
<gene>
    <name evidence="2" type="ORF">Dda_2207</name>
</gene>
<dbReference type="EMBL" id="JAQGDS010000002">
    <property type="protein sequence ID" value="KAJ6263639.1"/>
    <property type="molecule type" value="Genomic_DNA"/>
</dbReference>
<keyword evidence="3" id="KW-1185">Reference proteome</keyword>
<protein>
    <submittedName>
        <fullName evidence="2">Uncharacterized protein</fullName>
    </submittedName>
</protein>
<name>A0AAD6J333_DREDA</name>